<protein>
    <recommendedName>
        <fullName evidence="2">Phytocyanin domain-containing protein</fullName>
    </recommendedName>
</protein>
<evidence type="ECO:0000259" key="2">
    <source>
        <dbReference type="PROSITE" id="PS51485"/>
    </source>
</evidence>
<dbReference type="STRING" id="3641.A0A061F4J8"/>
<dbReference type="PANTHER" id="PTHR33021">
    <property type="entry name" value="BLUE COPPER PROTEIN"/>
    <property type="match status" value="1"/>
</dbReference>
<dbReference type="InterPro" id="IPR003245">
    <property type="entry name" value="Phytocyanin_dom"/>
</dbReference>
<dbReference type="InterPro" id="IPR039391">
    <property type="entry name" value="Phytocyanin-like"/>
</dbReference>
<dbReference type="GO" id="GO:0005886">
    <property type="term" value="C:plasma membrane"/>
    <property type="evidence" value="ECO:0000318"/>
    <property type="project" value="GO_Central"/>
</dbReference>
<dbReference type="EMBL" id="CM001885">
    <property type="protein sequence ID" value="EOY11961.1"/>
    <property type="molecule type" value="Genomic_DNA"/>
</dbReference>
<dbReference type="eggNOG" id="ENOG502RZSF">
    <property type="taxonomic scope" value="Eukaryota"/>
</dbReference>
<dbReference type="Proteomes" id="UP000026915">
    <property type="component" value="Chromosome 7"/>
</dbReference>
<name>A0A061F4J8_THECC</name>
<dbReference type="PANTHER" id="PTHR33021:SF14">
    <property type="entry name" value="OS01G0272700 PROTEIN"/>
    <property type="match status" value="1"/>
</dbReference>
<gene>
    <name evidence="3" type="ORF">TCM_030594</name>
</gene>
<dbReference type="AlphaFoldDB" id="A0A061F4J8"/>
<evidence type="ECO:0000256" key="1">
    <source>
        <dbReference type="SAM" id="MobiDB-lite"/>
    </source>
</evidence>
<dbReference type="InParanoid" id="A0A061F4J8"/>
<evidence type="ECO:0000313" key="3">
    <source>
        <dbReference type="EMBL" id="EOY11961.1"/>
    </source>
</evidence>
<dbReference type="Gene3D" id="2.60.40.420">
    <property type="entry name" value="Cupredoxins - blue copper proteins"/>
    <property type="match status" value="1"/>
</dbReference>
<feature type="domain" description="Phytocyanin" evidence="2">
    <location>
        <begin position="1"/>
        <end position="75"/>
    </location>
</feature>
<dbReference type="InterPro" id="IPR008972">
    <property type="entry name" value="Cupredoxin"/>
</dbReference>
<feature type="compositionally biased region" description="Basic and acidic residues" evidence="1">
    <location>
        <begin position="89"/>
        <end position="99"/>
    </location>
</feature>
<dbReference type="Gramene" id="EOY11961">
    <property type="protein sequence ID" value="EOY11961"/>
    <property type="gene ID" value="TCM_030594"/>
</dbReference>
<keyword evidence="4" id="KW-1185">Reference proteome</keyword>
<feature type="region of interest" description="Disordered" evidence="1">
    <location>
        <begin position="80"/>
        <end position="119"/>
    </location>
</feature>
<evidence type="ECO:0000313" key="4">
    <source>
        <dbReference type="Proteomes" id="UP000026915"/>
    </source>
</evidence>
<accession>A0A061F4J8</accession>
<organism evidence="3 4">
    <name type="scientific">Theobroma cacao</name>
    <name type="common">Cacao</name>
    <name type="synonym">Cocoa</name>
    <dbReference type="NCBI Taxonomy" id="3641"/>
    <lineage>
        <taxon>Eukaryota</taxon>
        <taxon>Viridiplantae</taxon>
        <taxon>Streptophyta</taxon>
        <taxon>Embryophyta</taxon>
        <taxon>Tracheophyta</taxon>
        <taxon>Spermatophyta</taxon>
        <taxon>Magnoliopsida</taxon>
        <taxon>eudicotyledons</taxon>
        <taxon>Gunneridae</taxon>
        <taxon>Pentapetalae</taxon>
        <taxon>rosids</taxon>
        <taxon>malvids</taxon>
        <taxon>Malvales</taxon>
        <taxon>Malvaceae</taxon>
        <taxon>Byttnerioideae</taxon>
        <taxon>Theobroma</taxon>
    </lineage>
</organism>
<reference evidence="3 4" key="1">
    <citation type="journal article" date="2013" name="Genome Biol.">
        <title>The genome sequence of the most widely cultivated cacao type and its use to identify candidate genes regulating pod color.</title>
        <authorList>
            <person name="Motamayor J.C."/>
            <person name="Mockaitis K."/>
            <person name="Schmutz J."/>
            <person name="Haiminen N."/>
            <person name="Iii D.L."/>
            <person name="Cornejo O."/>
            <person name="Findley S.D."/>
            <person name="Zheng P."/>
            <person name="Utro F."/>
            <person name="Royaert S."/>
            <person name="Saski C."/>
            <person name="Jenkins J."/>
            <person name="Podicheti R."/>
            <person name="Zhao M."/>
            <person name="Scheffler B.E."/>
            <person name="Stack J.C."/>
            <person name="Feltus F.A."/>
            <person name="Mustiga G.M."/>
            <person name="Amores F."/>
            <person name="Phillips W."/>
            <person name="Marelli J.P."/>
            <person name="May G.D."/>
            <person name="Shapiro H."/>
            <person name="Ma J."/>
            <person name="Bustamante C.D."/>
            <person name="Schnell R.J."/>
            <person name="Main D."/>
            <person name="Gilbert D."/>
            <person name="Parida L."/>
            <person name="Kuhn D.N."/>
        </authorList>
    </citation>
    <scope>NUCLEOTIDE SEQUENCE [LARGE SCALE GENOMIC DNA]</scope>
    <source>
        <strain evidence="4">cv. Matina 1-6</strain>
    </source>
</reference>
<dbReference type="Pfam" id="PF02298">
    <property type="entry name" value="Cu_bind_like"/>
    <property type="match status" value="1"/>
</dbReference>
<proteinExistence type="predicted"/>
<dbReference type="PROSITE" id="PS51485">
    <property type="entry name" value="PHYTOCYANIN"/>
    <property type="match status" value="1"/>
</dbReference>
<dbReference type="OMA" id="GYAMIRV"/>
<dbReference type="HOGENOM" id="CLU_058719_5_1_1"/>
<dbReference type="SUPFAM" id="SSF49503">
    <property type="entry name" value="Cupredoxins"/>
    <property type="match status" value="1"/>
</dbReference>
<sequence>MGYQEQVSLDFMYNDDSVLVVNKTSCTKCGVSNPISKFEDGDTGFQFGRYGFFYFISGERGHCKAGQKLVVRVMVHPAISSPQPAPSPHGDDVSDHEGGAWDSFLGPPPQNSTIKLTVA</sequence>
<dbReference type="GO" id="GO:0009055">
    <property type="term" value="F:electron transfer activity"/>
    <property type="evidence" value="ECO:0007669"/>
    <property type="project" value="InterPro"/>
</dbReference>